<name>A0ABM4D7P2_HYDVU</name>
<evidence type="ECO:0000313" key="11">
    <source>
        <dbReference type="RefSeq" id="XP_065670339.1"/>
    </source>
</evidence>
<dbReference type="SMART" id="SM00206">
    <property type="entry name" value="NTR"/>
    <property type="match status" value="1"/>
</dbReference>
<organism evidence="10 11">
    <name type="scientific">Hydra vulgaris</name>
    <name type="common">Hydra</name>
    <name type="synonym">Hydra attenuata</name>
    <dbReference type="NCBI Taxonomy" id="6087"/>
    <lineage>
        <taxon>Eukaryota</taxon>
        <taxon>Metazoa</taxon>
        <taxon>Cnidaria</taxon>
        <taxon>Hydrozoa</taxon>
        <taxon>Hydroidolina</taxon>
        <taxon>Anthoathecata</taxon>
        <taxon>Aplanulata</taxon>
        <taxon>Hydridae</taxon>
        <taxon>Hydra</taxon>
    </lineage>
</organism>
<keyword evidence="5 11" id="KW-0646">Protease inhibitor</keyword>
<evidence type="ECO:0000256" key="7">
    <source>
        <dbReference type="ARBA" id="ARBA00023215"/>
    </source>
</evidence>
<evidence type="ECO:0000313" key="10">
    <source>
        <dbReference type="Proteomes" id="UP001652625"/>
    </source>
</evidence>
<dbReference type="PROSITE" id="PS50189">
    <property type="entry name" value="NTR"/>
    <property type="match status" value="1"/>
</dbReference>
<comment type="subcellular location">
    <subcellularLocation>
        <location evidence="1">Secreted</location>
    </subcellularLocation>
</comment>
<dbReference type="Pfam" id="PF00965">
    <property type="entry name" value="TIMP"/>
    <property type="match status" value="1"/>
</dbReference>
<keyword evidence="10" id="KW-1185">Reference proteome</keyword>
<dbReference type="GO" id="GO:0030414">
    <property type="term" value="F:peptidase inhibitor activity"/>
    <property type="evidence" value="ECO:0007669"/>
    <property type="project" value="UniProtKB-KW"/>
</dbReference>
<comment type="similarity">
    <text evidence="2">Belongs to the protease inhibitor I35 (TIMP) family.</text>
</comment>
<dbReference type="RefSeq" id="XP_065670339.1">
    <property type="nucleotide sequence ID" value="XM_065814267.1"/>
</dbReference>
<dbReference type="Gene3D" id="2.40.50.120">
    <property type="match status" value="1"/>
</dbReference>
<evidence type="ECO:0000256" key="1">
    <source>
        <dbReference type="ARBA" id="ARBA00004613"/>
    </source>
</evidence>
<reference evidence="11" key="1">
    <citation type="submission" date="2025-08" db="UniProtKB">
        <authorList>
            <consortium name="RefSeq"/>
        </authorList>
    </citation>
    <scope>IDENTIFICATION</scope>
</reference>
<evidence type="ECO:0000256" key="3">
    <source>
        <dbReference type="ARBA" id="ARBA00022525"/>
    </source>
</evidence>
<proteinExistence type="inferred from homology"/>
<dbReference type="Proteomes" id="UP001652625">
    <property type="component" value="Chromosome 12"/>
</dbReference>
<dbReference type="InterPro" id="IPR001134">
    <property type="entry name" value="Netrin_domain"/>
</dbReference>
<keyword evidence="6" id="KW-1015">Disulfide bond</keyword>
<protein>
    <submittedName>
        <fullName evidence="11">Metalloproteinase inhibitor 3 isoform X2</fullName>
    </submittedName>
</protein>
<dbReference type="InterPro" id="IPR027465">
    <property type="entry name" value="TIMP_C"/>
</dbReference>
<feature type="domain" description="NTR" evidence="9">
    <location>
        <begin position="23"/>
        <end position="158"/>
    </location>
</feature>
<gene>
    <name evidence="11" type="primary">LOC100214221</name>
</gene>
<keyword evidence="8" id="KW-0732">Signal</keyword>
<dbReference type="PANTHER" id="PTHR11844">
    <property type="entry name" value="METALLOPROTEASE INHIBITOR"/>
    <property type="match status" value="1"/>
</dbReference>
<feature type="chain" id="PRO_5047472818" evidence="8">
    <location>
        <begin position="23"/>
        <end position="223"/>
    </location>
</feature>
<evidence type="ECO:0000256" key="4">
    <source>
        <dbReference type="ARBA" id="ARBA00022608"/>
    </source>
</evidence>
<dbReference type="GeneID" id="100214221"/>
<evidence type="ECO:0000256" key="2">
    <source>
        <dbReference type="ARBA" id="ARBA00011027"/>
    </source>
</evidence>
<keyword evidence="3" id="KW-0964">Secreted</keyword>
<keyword evidence="7" id="KW-0481">Metalloenzyme inhibitor</keyword>
<evidence type="ECO:0000259" key="9">
    <source>
        <dbReference type="PROSITE" id="PS50189"/>
    </source>
</evidence>
<accession>A0ABM4D7P2</accession>
<evidence type="ECO:0000256" key="5">
    <source>
        <dbReference type="ARBA" id="ARBA00022690"/>
    </source>
</evidence>
<dbReference type="InterPro" id="IPR008993">
    <property type="entry name" value="TIMP-like_OB-fold"/>
</dbReference>
<keyword evidence="4 11" id="KW-0483">Metalloprotease inhibitor</keyword>
<dbReference type="SUPFAM" id="SSF50242">
    <property type="entry name" value="TIMP-like"/>
    <property type="match status" value="1"/>
</dbReference>
<sequence length="223" mass="25532">MILSVSCLVLLLASNNIKVILGCMCMPIHPQSALCKAEYIIKARILSNKIIKVNNTDENFLNLDIPLPHHTVYNILINSVLKNAKPSFRFNLQQIHSLHIPATESNCGIQLEIGKLYLLTGKFDHTKLQMTNCDFHLKWHQLTVDMIEGMSGKYDCSCKVATCMDGYCDIENGCKWNVSWDKSFKDCAYKHLNCERPNRKVCQWNQKSSYKQCLLAEKLFNDV</sequence>
<evidence type="ECO:0000256" key="8">
    <source>
        <dbReference type="SAM" id="SignalP"/>
    </source>
</evidence>
<dbReference type="Gene3D" id="3.90.370.10">
    <property type="entry name" value="Tissue inhibitor of metalloproteinase-1. Chain B, domain 1"/>
    <property type="match status" value="1"/>
</dbReference>
<dbReference type="InterPro" id="IPR001820">
    <property type="entry name" value="TIMP"/>
</dbReference>
<feature type="signal peptide" evidence="8">
    <location>
        <begin position="1"/>
        <end position="22"/>
    </location>
</feature>
<dbReference type="PANTHER" id="PTHR11844:SF33">
    <property type="entry name" value="TISSUE INHIBITOR OF METALLOPROTEINASE"/>
    <property type="match status" value="1"/>
</dbReference>
<evidence type="ECO:0000256" key="6">
    <source>
        <dbReference type="ARBA" id="ARBA00023157"/>
    </source>
</evidence>